<comment type="caution">
    <text evidence="3">The sequence shown here is derived from an EMBL/GenBank/DDBJ whole genome shotgun (WGS) entry which is preliminary data.</text>
</comment>
<dbReference type="EMBL" id="SRMO01000070">
    <property type="protein sequence ID" value="TGG91943.1"/>
    <property type="molecule type" value="Genomic_DNA"/>
</dbReference>
<reference evidence="3 4" key="1">
    <citation type="journal article" date="2019" name="mSystems">
        <title>Life at home and on the roam: Genomic adaptions reflect the dual lifestyle of an intracellular, facultative symbiont.</title>
        <authorList>
            <person name="Burgsdorf I."/>
        </authorList>
    </citation>
    <scope>NUCLEOTIDE SEQUENCE [LARGE SCALE GENOMIC DNA]</scope>
    <source>
        <strain evidence="3">277cV</strain>
    </source>
</reference>
<dbReference type="Pfam" id="PF10999">
    <property type="entry name" value="DUF2839"/>
    <property type="match status" value="1"/>
</dbReference>
<dbReference type="AlphaFoldDB" id="A0A524RMV0"/>
<evidence type="ECO:0000313" key="3">
    <source>
        <dbReference type="EMBL" id="TGG91943.1"/>
    </source>
</evidence>
<proteinExistence type="predicted"/>
<dbReference type="InterPro" id="IPR021262">
    <property type="entry name" value="DUF2839"/>
</dbReference>
<dbReference type="Proteomes" id="UP000317990">
    <property type="component" value="Unassembled WGS sequence"/>
</dbReference>
<protein>
    <submittedName>
        <fullName evidence="3">DUF2839 family protein</fullName>
    </submittedName>
</protein>
<keyword evidence="2" id="KW-1133">Transmembrane helix</keyword>
<evidence type="ECO:0000256" key="1">
    <source>
        <dbReference type="SAM" id="MobiDB-lite"/>
    </source>
</evidence>
<keyword evidence="2" id="KW-0472">Membrane</keyword>
<accession>A0A524RMV0</accession>
<gene>
    <name evidence="3" type="ORF">ERJ67_07280</name>
</gene>
<organism evidence="3 4">
    <name type="scientific">Aphanocapsa feldmannii 277cV</name>
    <dbReference type="NCBI Taxonomy" id="2507553"/>
    <lineage>
        <taxon>Bacteria</taxon>
        <taxon>Bacillati</taxon>
        <taxon>Cyanobacteriota</taxon>
        <taxon>Cyanophyceae</taxon>
        <taxon>Oscillatoriophycideae</taxon>
        <taxon>Chroococcales</taxon>
        <taxon>Microcystaceae</taxon>
        <taxon>Aphanocapsa</taxon>
    </lineage>
</organism>
<keyword evidence="2" id="KW-0812">Transmembrane</keyword>
<evidence type="ECO:0000256" key="2">
    <source>
        <dbReference type="SAM" id="Phobius"/>
    </source>
</evidence>
<sequence length="79" mass="8799">MGEAKRRAEQGLGPRATKPTRPRDNSPRLVPWLPLTQRQTQAFMKYTTTGAWVGIGLLVVLWLVVRFVGPAAGWWNLAG</sequence>
<name>A0A524RMV0_9CHRO</name>
<feature type="transmembrane region" description="Helical" evidence="2">
    <location>
        <begin position="46"/>
        <end position="65"/>
    </location>
</feature>
<feature type="region of interest" description="Disordered" evidence="1">
    <location>
        <begin position="1"/>
        <end position="30"/>
    </location>
</feature>
<evidence type="ECO:0000313" key="4">
    <source>
        <dbReference type="Proteomes" id="UP000317990"/>
    </source>
</evidence>